<name>A0A0V0TLA7_9BILA</name>
<dbReference type="EMBL" id="JYDJ01000220">
    <property type="protein sequence ID" value="KRX39816.1"/>
    <property type="molecule type" value="Genomic_DNA"/>
</dbReference>
<comment type="caution">
    <text evidence="1">The sequence shown here is derived from an EMBL/GenBank/DDBJ whole genome shotgun (WGS) entry which is preliminary data.</text>
</comment>
<gene>
    <name evidence="1" type="ORF">T05_15618</name>
</gene>
<organism evidence="1 2">
    <name type="scientific">Trichinella murrelli</name>
    <dbReference type="NCBI Taxonomy" id="144512"/>
    <lineage>
        <taxon>Eukaryota</taxon>
        <taxon>Metazoa</taxon>
        <taxon>Ecdysozoa</taxon>
        <taxon>Nematoda</taxon>
        <taxon>Enoplea</taxon>
        <taxon>Dorylaimia</taxon>
        <taxon>Trichinellida</taxon>
        <taxon>Trichinellidae</taxon>
        <taxon>Trichinella</taxon>
    </lineage>
</organism>
<dbReference type="OrthoDB" id="10384707at2759"/>
<accession>A0A0V0TLA7</accession>
<dbReference type="Proteomes" id="UP000055048">
    <property type="component" value="Unassembled WGS sequence"/>
</dbReference>
<evidence type="ECO:0000313" key="2">
    <source>
        <dbReference type="Proteomes" id="UP000055048"/>
    </source>
</evidence>
<sequence>MMGMQRRLLQDNIVHLCTDTSVDTNQHSSLFPSVWIYASWMSVRFVHYQWFIGKWKKRWHWFLKFEPESNIKTPENHHALI</sequence>
<keyword evidence="2" id="KW-1185">Reference proteome</keyword>
<protein>
    <submittedName>
        <fullName evidence="1">Uncharacterized protein</fullName>
    </submittedName>
</protein>
<proteinExistence type="predicted"/>
<evidence type="ECO:0000313" key="1">
    <source>
        <dbReference type="EMBL" id="KRX39816.1"/>
    </source>
</evidence>
<dbReference type="AlphaFoldDB" id="A0A0V0TLA7"/>
<reference evidence="1 2" key="1">
    <citation type="submission" date="2015-01" db="EMBL/GenBank/DDBJ databases">
        <title>Evolution of Trichinella species and genotypes.</title>
        <authorList>
            <person name="Korhonen P.K."/>
            <person name="Edoardo P."/>
            <person name="Giuseppe L.R."/>
            <person name="Gasser R.B."/>
        </authorList>
    </citation>
    <scope>NUCLEOTIDE SEQUENCE [LARGE SCALE GENOMIC DNA]</scope>
    <source>
        <strain evidence="1">ISS417</strain>
    </source>
</reference>